<sequence>TLGCLGFQCLDGRFYSFSHSPLLRACLLFCLQIIDPKMPREGLLHNGVPIPVPPLDVLKLGEQKQAEAGEKLFLVLFFDNKRTWQWLPRDKVLPLGVEDTVDKLKMLEGRKTSIRKSVQVAYDRAMIHLSRVRGPHSFVASTYL</sequence>
<evidence type="ECO:0000313" key="2">
    <source>
        <dbReference type="Proteomes" id="UP001108280"/>
    </source>
</evidence>
<dbReference type="FunFam" id="2.30.30.140:FF:000008">
    <property type="entry name" value="Bromodomain containing 1, isoform CRA_b"/>
    <property type="match status" value="1"/>
</dbReference>
<dbReference type="SMART" id="SM00293">
    <property type="entry name" value="PWWP"/>
    <property type="match status" value="1"/>
</dbReference>
<dbReference type="SUPFAM" id="SSF63748">
    <property type="entry name" value="Tudor/PWWP/MBT"/>
    <property type="match status" value="1"/>
</dbReference>
<name>A0A9J7GNX1_CRIGR</name>
<keyword evidence="2" id="KW-1185">Reference proteome</keyword>
<dbReference type="RefSeq" id="XP_027289603.2">
    <property type="nucleotide sequence ID" value="XM_027433802.2"/>
</dbReference>
<dbReference type="KEGG" id="cge:113837998"/>
<evidence type="ECO:0000259" key="1">
    <source>
        <dbReference type="SMART" id="SM00293"/>
    </source>
</evidence>
<dbReference type="OrthoDB" id="20839at2759"/>
<accession>A0A9J7GNX1</accession>
<dbReference type="AlphaFoldDB" id="A0A9J7GNX1"/>
<gene>
    <name evidence="3" type="primary">LOC113837998</name>
</gene>
<dbReference type="InterPro" id="IPR000313">
    <property type="entry name" value="PWWP_dom"/>
</dbReference>
<evidence type="ECO:0000313" key="3">
    <source>
        <dbReference type="RefSeq" id="XP_027289603.2"/>
    </source>
</evidence>
<dbReference type="Pfam" id="PF00855">
    <property type="entry name" value="PWWP"/>
    <property type="match status" value="1"/>
</dbReference>
<dbReference type="Gene3D" id="2.30.30.140">
    <property type="match status" value="1"/>
</dbReference>
<reference evidence="3" key="1">
    <citation type="submission" date="2025-08" db="UniProtKB">
        <authorList>
            <consortium name="RefSeq"/>
        </authorList>
    </citation>
    <scope>IDENTIFICATION</scope>
    <source>
        <strain evidence="3">17A/GY</strain>
        <tissue evidence="3">Liver</tissue>
    </source>
</reference>
<dbReference type="Proteomes" id="UP001108280">
    <property type="component" value="Unplaced"/>
</dbReference>
<proteinExistence type="predicted"/>
<feature type="domain" description="PWWP" evidence="1">
    <location>
        <begin position="7"/>
        <end position="96"/>
    </location>
</feature>
<protein>
    <submittedName>
        <fullName evidence="3">Bromodomain and PHD finger-containing protein 3-like</fullName>
    </submittedName>
</protein>
<feature type="non-terminal residue" evidence="3">
    <location>
        <position position="1"/>
    </location>
</feature>
<dbReference type="GeneID" id="113837998"/>
<organism evidence="2 3">
    <name type="scientific">Cricetulus griseus</name>
    <name type="common">Chinese hamster</name>
    <name type="synonym">Cricetulus barabensis griseus</name>
    <dbReference type="NCBI Taxonomy" id="10029"/>
    <lineage>
        <taxon>Eukaryota</taxon>
        <taxon>Metazoa</taxon>
        <taxon>Chordata</taxon>
        <taxon>Craniata</taxon>
        <taxon>Vertebrata</taxon>
        <taxon>Euteleostomi</taxon>
        <taxon>Mammalia</taxon>
        <taxon>Eutheria</taxon>
        <taxon>Euarchontoglires</taxon>
        <taxon>Glires</taxon>
        <taxon>Rodentia</taxon>
        <taxon>Myomorpha</taxon>
        <taxon>Muroidea</taxon>
        <taxon>Cricetidae</taxon>
        <taxon>Cricetinae</taxon>
        <taxon>Cricetulus</taxon>
    </lineage>
</organism>